<evidence type="ECO:0000313" key="10">
    <source>
        <dbReference type="EMBL" id="KAF5320010.1"/>
    </source>
</evidence>
<dbReference type="SMART" id="SM00562">
    <property type="entry name" value="NDK"/>
    <property type="match status" value="1"/>
</dbReference>
<dbReference type="InterPro" id="IPR036850">
    <property type="entry name" value="NDK-like_dom_sf"/>
</dbReference>
<dbReference type="AlphaFoldDB" id="A0A8H5BB60"/>
<keyword evidence="6" id="KW-0067">ATP-binding</keyword>
<feature type="compositionally biased region" description="Low complexity" evidence="8">
    <location>
        <begin position="435"/>
        <end position="484"/>
    </location>
</feature>
<proteinExistence type="inferred from homology"/>
<comment type="similarity">
    <text evidence="1 7">Belongs to the NDK family.</text>
</comment>
<evidence type="ECO:0000256" key="7">
    <source>
        <dbReference type="PROSITE-ProRule" id="PRU00706"/>
    </source>
</evidence>
<keyword evidence="11" id="KW-1185">Reference proteome</keyword>
<reference evidence="10 11" key="1">
    <citation type="journal article" date="2020" name="ISME J.">
        <title>Uncovering the hidden diversity of litter-decomposition mechanisms in mushroom-forming fungi.</title>
        <authorList>
            <person name="Floudas D."/>
            <person name="Bentzer J."/>
            <person name="Ahren D."/>
            <person name="Johansson T."/>
            <person name="Persson P."/>
            <person name="Tunlid A."/>
        </authorList>
    </citation>
    <scope>NUCLEOTIDE SEQUENCE [LARGE SCALE GENOMIC DNA]</scope>
    <source>
        <strain evidence="10 11">CBS 175.51</strain>
    </source>
</reference>
<dbReference type="Gene3D" id="3.30.70.141">
    <property type="entry name" value="Nucleoside diphosphate kinase-like domain"/>
    <property type="match status" value="1"/>
</dbReference>
<dbReference type="GO" id="GO:0005524">
    <property type="term" value="F:ATP binding"/>
    <property type="evidence" value="ECO:0007669"/>
    <property type="project" value="UniProtKB-KW"/>
</dbReference>
<comment type="caution">
    <text evidence="10">The sequence shown here is derived from an EMBL/GenBank/DDBJ whole genome shotgun (WGS) entry which is preliminary data.</text>
</comment>
<keyword evidence="3" id="KW-0808">Transferase</keyword>
<dbReference type="SUPFAM" id="SSF54919">
    <property type="entry name" value="Nucleoside diphosphate kinase, NDK"/>
    <property type="match status" value="1"/>
</dbReference>
<feature type="domain" description="Nucleoside diphosphate kinase-like" evidence="9">
    <location>
        <begin position="34"/>
        <end position="167"/>
    </location>
</feature>
<dbReference type="Pfam" id="PF00334">
    <property type="entry name" value="NDK"/>
    <property type="match status" value="1"/>
</dbReference>
<sequence>MDESVVYYDGDQERDEAAVLEQLANSVSSPNTPITRTVAIIKHHALEHRFDIERRIQDASFEIVKERQMEFDTETDPETLEELFGEDTYSLAEGPVWVYILERRRAVEVWHALMGPRDPDVARQEDPSSLRAVYGLSAMQNALMGSEDEEIAEVQIASLFVSSPPFPTTDLPAENGEGKYDAMHASIMESLARTTLDEGYAPSSVTNPSTINGSSSRLNANGKPAFRARAVPSSAAKPDIVPRMTKAAALRTGQPIEKTSSSPRRPVTKERLAETFANVPGHKRSTTISVASTAAPTIAPKMTRAASLRLGITPAPAPMRRRSLTTDDAERKNTFEGVPGHKRRESIAVSSIKAPTVAPRLNKSASLRTQPKQAPPTSFMFKGATAPKTPGSLSRANSTDNLSPARTSRPASQASNNQPTVAAPAPTPRRPAPRPSSVIAPRPPISRRTSSVASATPPTAKPKANGANATSDPEQAPAAPAPAKARPRPSSVCSAPSIAPRTNKSAALRAAKKEAEALAAAAALAKKAGKGMRAPPSSFKTIAT</sequence>
<keyword evidence="5" id="KW-0418">Kinase</keyword>
<evidence type="ECO:0000313" key="11">
    <source>
        <dbReference type="Proteomes" id="UP000541558"/>
    </source>
</evidence>
<feature type="compositionally biased region" description="Pro residues" evidence="8">
    <location>
        <begin position="425"/>
        <end position="434"/>
    </location>
</feature>
<evidence type="ECO:0000259" key="9">
    <source>
        <dbReference type="SMART" id="SM00562"/>
    </source>
</evidence>
<name>A0A8H5BB60_9AGAR</name>
<dbReference type="GO" id="GO:0016301">
    <property type="term" value="F:kinase activity"/>
    <property type="evidence" value="ECO:0007669"/>
    <property type="project" value="UniProtKB-KW"/>
</dbReference>
<protein>
    <recommendedName>
        <fullName evidence="2">Nucleoside diphosphate kinase</fullName>
    </recommendedName>
</protein>
<evidence type="ECO:0000256" key="8">
    <source>
        <dbReference type="SAM" id="MobiDB-lite"/>
    </source>
</evidence>
<dbReference type="EMBL" id="JAACJK010000172">
    <property type="protein sequence ID" value="KAF5320010.1"/>
    <property type="molecule type" value="Genomic_DNA"/>
</dbReference>
<keyword evidence="4" id="KW-0547">Nucleotide-binding</keyword>
<feature type="compositionally biased region" description="Basic and acidic residues" evidence="8">
    <location>
        <begin position="324"/>
        <end position="334"/>
    </location>
</feature>
<dbReference type="Proteomes" id="UP000541558">
    <property type="component" value="Unassembled WGS sequence"/>
</dbReference>
<accession>A0A8H5BB60</accession>
<gene>
    <name evidence="10" type="ORF">D9611_011025</name>
</gene>
<evidence type="ECO:0000256" key="3">
    <source>
        <dbReference type="ARBA" id="ARBA00022679"/>
    </source>
</evidence>
<dbReference type="OrthoDB" id="2162449at2759"/>
<evidence type="ECO:0000256" key="6">
    <source>
        <dbReference type="ARBA" id="ARBA00022840"/>
    </source>
</evidence>
<dbReference type="InterPro" id="IPR034907">
    <property type="entry name" value="NDK-like_dom"/>
</dbReference>
<dbReference type="PROSITE" id="PS51374">
    <property type="entry name" value="NDPK_LIKE"/>
    <property type="match status" value="1"/>
</dbReference>
<dbReference type="PANTHER" id="PTHR46161">
    <property type="entry name" value="NUCLEOSIDE DIPHOSPHATE KINASE"/>
    <property type="match status" value="1"/>
</dbReference>
<evidence type="ECO:0000256" key="1">
    <source>
        <dbReference type="ARBA" id="ARBA00008142"/>
    </source>
</evidence>
<organism evidence="10 11">
    <name type="scientific">Ephemerocybe angulata</name>
    <dbReference type="NCBI Taxonomy" id="980116"/>
    <lineage>
        <taxon>Eukaryota</taxon>
        <taxon>Fungi</taxon>
        <taxon>Dikarya</taxon>
        <taxon>Basidiomycota</taxon>
        <taxon>Agaricomycotina</taxon>
        <taxon>Agaricomycetes</taxon>
        <taxon>Agaricomycetidae</taxon>
        <taxon>Agaricales</taxon>
        <taxon>Agaricineae</taxon>
        <taxon>Psathyrellaceae</taxon>
        <taxon>Ephemerocybe</taxon>
    </lineage>
</organism>
<feature type="compositionally biased region" description="Polar residues" evidence="8">
    <location>
        <begin position="363"/>
        <end position="376"/>
    </location>
</feature>
<evidence type="ECO:0000256" key="5">
    <source>
        <dbReference type="ARBA" id="ARBA00022777"/>
    </source>
</evidence>
<dbReference type="PANTHER" id="PTHR46161:SF3">
    <property type="entry name" value="NUCLEOSIDE DIPHOSPHATE KINASE DDB_G0292928-RELATED"/>
    <property type="match status" value="1"/>
</dbReference>
<comment type="caution">
    <text evidence="7">Lacks conserved residue(s) required for the propagation of feature annotation.</text>
</comment>
<evidence type="ECO:0000256" key="2">
    <source>
        <dbReference type="ARBA" id="ARBA00017632"/>
    </source>
</evidence>
<feature type="region of interest" description="Disordered" evidence="8">
    <location>
        <begin position="317"/>
        <end position="504"/>
    </location>
</feature>
<evidence type="ECO:0000256" key="4">
    <source>
        <dbReference type="ARBA" id="ARBA00022741"/>
    </source>
</evidence>
<feature type="compositionally biased region" description="Polar residues" evidence="8">
    <location>
        <begin position="391"/>
        <end position="418"/>
    </location>
</feature>